<accession>A0A916S317</accession>
<evidence type="ECO:0000313" key="3">
    <source>
        <dbReference type="EMBL" id="GGA78811.1"/>
    </source>
</evidence>
<reference evidence="3" key="2">
    <citation type="submission" date="2020-09" db="EMBL/GenBank/DDBJ databases">
        <authorList>
            <person name="Sun Q."/>
            <person name="Zhou Y."/>
        </authorList>
    </citation>
    <scope>NUCLEOTIDE SEQUENCE</scope>
    <source>
        <strain evidence="3">CGMCC 1.15447</strain>
    </source>
</reference>
<name>A0A916S317_9BACT</name>
<feature type="chain" id="PRO_5037042941" description="Ice-binding protein C-terminal domain-containing protein" evidence="1">
    <location>
        <begin position="31"/>
        <end position="250"/>
    </location>
</feature>
<evidence type="ECO:0000259" key="2">
    <source>
        <dbReference type="Pfam" id="PF07589"/>
    </source>
</evidence>
<feature type="signal peptide" evidence="1">
    <location>
        <begin position="1"/>
        <end position="30"/>
    </location>
</feature>
<keyword evidence="1" id="KW-0732">Signal</keyword>
<evidence type="ECO:0000256" key="1">
    <source>
        <dbReference type="SAM" id="SignalP"/>
    </source>
</evidence>
<comment type="caution">
    <text evidence="3">The sequence shown here is derived from an EMBL/GenBank/DDBJ whole genome shotgun (WGS) entry which is preliminary data.</text>
</comment>
<gene>
    <name evidence="3" type="ORF">GCM10011507_32580</name>
</gene>
<dbReference type="RefSeq" id="WP_263365012.1">
    <property type="nucleotide sequence ID" value="NZ_JAGSYK010000004.1"/>
</dbReference>
<reference evidence="3" key="1">
    <citation type="journal article" date="2014" name="Int. J. Syst. Evol. Microbiol.">
        <title>Complete genome sequence of Corynebacterium casei LMG S-19264T (=DSM 44701T), isolated from a smear-ripened cheese.</title>
        <authorList>
            <consortium name="US DOE Joint Genome Institute (JGI-PGF)"/>
            <person name="Walter F."/>
            <person name="Albersmeier A."/>
            <person name="Kalinowski J."/>
            <person name="Ruckert C."/>
        </authorList>
    </citation>
    <scope>NUCLEOTIDE SEQUENCE</scope>
    <source>
        <strain evidence="3">CGMCC 1.15447</strain>
    </source>
</reference>
<dbReference type="Pfam" id="PF07589">
    <property type="entry name" value="PEP-CTERM"/>
    <property type="match status" value="1"/>
</dbReference>
<dbReference type="NCBIfam" id="TIGR02595">
    <property type="entry name" value="PEP_CTERM"/>
    <property type="match status" value="1"/>
</dbReference>
<dbReference type="InterPro" id="IPR013424">
    <property type="entry name" value="Ice-binding_C"/>
</dbReference>
<feature type="domain" description="Ice-binding protein C-terminal" evidence="2">
    <location>
        <begin position="222"/>
        <end position="245"/>
    </location>
</feature>
<proteinExistence type="predicted"/>
<keyword evidence="4" id="KW-1185">Reference proteome</keyword>
<dbReference type="Proteomes" id="UP000648801">
    <property type="component" value="Unassembled WGS sequence"/>
</dbReference>
<evidence type="ECO:0000313" key="4">
    <source>
        <dbReference type="Proteomes" id="UP000648801"/>
    </source>
</evidence>
<dbReference type="AlphaFoldDB" id="A0A916S317"/>
<dbReference type="EMBL" id="BMJB01000003">
    <property type="protein sequence ID" value="GGA78811.1"/>
    <property type="molecule type" value="Genomic_DNA"/>
</dbReference>
<sequence>MIPLSCSKIMHLAAFSGILLLAAGAGPALADPLAVTVLAPGVQSPAGITNNYETFNAVTPSGGTLTTNFNGSSITGTYTGDFAILPAGAFGGANGSNFISTTGSNSSYTLTLSSPVNYYGMWLSALDSGNNLSFYNGNTLVETLTPTNFIGMLGACPSTTNLYCGNPNNHLDATEQFAYLNYYDSTGTFNKIVFSENSNSGAQFESDNQAIASLPSAPGTSAVPEPTSLFLLGSGLLGFAGLFRRQFLLS</sequence>
<organism evidence="3 4">
    <name type="scientific">Edaphobacter acidisoli</name>
    <dbReference type="NCBI Taxonomy" id="2040573"/>
    <lineage>
        <taxon>Bacteria</taxon>
        <taxon>Pseudomonadati</taxon>
        <taxon>Acidobacteriota</taxon>
        <taxon>Terriglobia</taxon>
        <taxon>Terriglobales</taxon>
        <taxon>Acidobacteriaceae</taxon>
        <taxon>Edaphobacter</taxon>
    </lineage>
</organism>
<protein>
    <recommendedName>
        <fullName evidence="2">Ice-binding protein C-terminal domain-containing protein</fullName>
    </recommendedName>
</protein>